<dbReference type="GO" id="GO:0005524">
    <property type="term" value="F:ATP binding"/>
    <property type="evidence" value="ECO:0007669"/>
    <property type="project" value="UniProtKB-KW"/>
</dbReference>
<dbReference type="RefSeq" id="WP_135030898.1">
    <property type="nucleotide sequence ID" value="NZ_BMLA01000012.1"/>
</dbReference>
<dbReference type="SUPFAM" id="SSF55874">
    <property type="entry name" value="ATPase domain of HSP90 chaperone/DNA topoisomerase II/histidine kinase"/>
    <property type="match status" value="1"/>
</dbReference>
<dbReference type="Pfam" id="PF07730">
    <property type="entry name" value="HisKA_3"/>
    <property type="match status" value="1"/>
</dbReference>
<feature type="domain" description="Signal transduction histidine kinase subgroup 3 dimerisation and phosphoacceptor" evidence="9">
    <location>
        <begin position="242"/>
        <end position="304"/>
    </location>
</feature>
<sequence length="460" mass="48538">MSTAAPTTTAQPAPRGRLAGDEGLLRLLRTDPVSRHTRIVLWGLAGLAVVSEVVLFVLEPTLLEWTLAEPAVQAEIDAGLAPPEMNPREGLGLAVRIGIAAFGVLATLLFAWQPSIAAVVVLGASAVLLGGLVGPDSQQLTPTSLAALWVLGGAMVVRYSHRGFVWLALAAAMAVTVAGELLAGPPTEGMPDPHGVHAVTLVLAVLAAVPAYLVRRARHRARDRVTAFAAQEERVRQAAEQERQRIAVELHDVVAHGLTVISMQAAMLPTLTDADRRRGAEEAIETAARQSLVDLRRMLTALRGTSRNEDTQDPDAVADLPGRLAELQARLRGAGYAVDGEFAGLDLLPESMRLTVLRIAQEATTNVLKHGPGTGRVCLCTRVDEDARVTVRVESPLAPPRPEPERGPGGRGTGAGPRRAFPSSGFGLAGMAERVSLFGGTITAGARDGRWVVDAVLPTR</sequence>
<keyword evidence="6 10" id="KW-0418">Kinase</keyword>
<dbReference type="Gene3D" id="3.30.565.10">
    <property type="entry name" value="Histidine kinase-like ATPase, C-terminal domain"/>
    <property type="match status" value="1"/>
</dbReference>
<comment type="caution">
    <text evidence="10">The sequence shown here is derived from an EMBL/GenBank/DDBJ whole genome shotgun (WGS) entry which is preliminary data.</text>
</comment>
<dbReference type="OrthoDB" id="3253720at2"/>
<evidence type="ECO:0000256" key="6">
    <source>
        <dbReference type="ARBA" id="ARBA00022777"/>
    </source>
</evidence>
<evidence type="ECO:0000256" key="1">
    <source>
        <dbReference type="ARBA" id="ARBA00000085"/>
    </source>
</evidence>
<evidence type="ECO:0000256" key="5">
    <source>
        <dbReference type="ARBA" id="ARBA00022741"/>
    </source>
</evidence>
<dbReference type="InterPro" id="IPR011712">
    <property type="entry name" value="Sig_transdc_His_kin_sub3_dim/P"/>
</dbReference>
<gene>
    <name evidence="10" type="ORF">BJ976_000034</name>
</gene>
<keyword evidence="8" id="KW-0902">Two-component regulatory system</keyword>
<dbReference type="CDD" id="cd16917">
    <property type="entry name" value="HATPase_UhpB-NarQ-NarX-like"/>
    <property type="match status" value="1"/>
</dbReference>
<dbReference type="GO" id="GO:0016020">
    <property type="term" value="C:membrane"/>
    <property type="evidence" value="ECO:0007669"/>
    <property type="project" value="InterPro"/>
</dbReference>
<evidence type="ECO:0000256" key="2">
    <source>
        <dbReference type="ARBA" id="ARBA00012438"/>
    </source>
</evidence>
<keyword evidence="3" id="KW-0597">Phosphoprotein</keyword>
<reference evidence="10 11" key="1">
    <citation type="submission" date="2020-08" db="EMBL/GenBank/DDBJ databases">
        <title>Sequencing the genomes of 1000 actinobacteria strains.</title>
        <authorList>
            <person name="Klenk H.-P."/>
        </authorList>
    </citation>
    <scope>NUCLEOTIDE SEQUENCE [LARGE SCALE GENOMIC DNA]</scope>
    <source>
        <strain evidence="10 11">DSM 19079</strain>
    </source>
</reference>
<dbReference type="Gene3D" id="1.20.5.1930">
    <property type="match status" value="1"/>
</dbReference>
<dbReference type="EMBL" id="JACHMC010000001">
    <property type="protein sequence ID" value="MBB4881683.1"/>
    <property type="molecule type" value="Genomic_DNA"/>
</dbReference>
<dbReference type="PANTHER" id="PTHR24421">
    <property type="entry name" value="NITRATE/NITRITE SENSOR PROTEIN NARX-RELATED"/>
    <property type="match status" value="1"/>
</dbReference>
<dbReference type="AlphaFoldDB" id="A0A4Y8WUM3"/>
<name>A0A4Y8WUM3_9MICC</name>
<evidence type="ECO:0000313" key="11">
    <source>
        <dbReference type="Proteomes" id="UP000560081"/>
    </source>
</evidence>
<evidence type="ECO:0000256" key="7">
    <source>
        <dbReference type="ARBA" id="ARBA00022840"/>
    </source>
</evidence>
<evidence type="ECO:0000259" key="9">
    <source>
        <dbReference type="Pfam" id="PF07730"/>
    </source>
</evidence>
<dbReference type="EC" id="2.7.13.3" evidence="2"/>
<dbReference type="GO" id="GO:0000155">
    <property type="term" value="F:phosphorelay sensor kinase activity"/>
    <property type="evidence" value="ECO:0007669"/>
    <property type="project" value="InterPro"/>
</dbReference>
<dbReference type="Proteomes" id="UP000560081">
    <property type="component" value="Unassembled WGS sequence"/>
</dbReference>
<evidence type="ECO:0000313" key="10">
    <source>
        <dbReference type="EMBL" id="MBB4881683.1"/>
    </source>
</evidence>
<dbReference type="PANTHER" id="PTHR24421:SF10">
    <property type="entry name" value="NITRATE_NITRITE SENSOR PROTEIN NARQ"/>
    <property type="match status" value="1"/>
</dbReference>
<comment type="catalytic activity">
    <reaction evidence="1">
        <text>ATP + protein L-histidine = ADP + protein N-phospho-L-histidine.</text>
        <dbReference type="EC" id="2.7.13.3"/>
    </reaction>
</comment>
<dbReference type="GO" id="GO:0046983">
    <property type="term" value="F:protein dimerization activity"/>
    <property type="evidence" value="ECO:0007669"/>
    <property type="project" value="InterPro"/>
</dbReference>
<evidence type="ECO:0000256" key="8">
    <source>
        <dbReference type="ARBA" id="ARBA00023012"/>
    </source>
</evidence>
<keyword evidence="11" id="KW-1185">Reference proteome</keyword>
<organism evidence="10 11">
    <name type="scientific">Micrococcus flavus</name>
    <dbReference type="NCBI Taxonomy" id="384602"/>
    <lineage>
        <taxon>Bacteria</taxon>
        <taxon>Bacillati</taxon>
        <taxon>Actinomycetota</taxon>
        <taxon>Actinomycetes</taxon>
        <taxon>Micrococcales</taxon>
        <taxon>Micrococcaceae</taxon>
        <taxon>Micrococcus</taxon>
    </lineage>
</organism>
<dbReference type="InterPro" id="IPR050482">
    <property type="entry name" value="Sensor_HK_TwoCompSys"/>
</dbReference>
<proteinExistence type="predicted"/>
<dbReference type="InterPro" id="IPR036890">
    <property type="entry name" value="HATPase_C_sf"/>
</dbReference>
<keyword evidence="4" id="KW-0808">Transferase</keyword>
<evidence type="ECO:0000256" key="4">
    <source>
        <dbReference type="ARBA" id="ARBA00022679"/>
    </source>
</evidence>
<evidence type="ECO:0000256" key="3">
    <source>
        <dbReference type="ARBA" id="ARBA00022553"/>
    </source>
</evidence>
<keyword evidence="7" id="KW-0067">ATP-binding</keyword>
<accession>A0A4Y8WUM3</accession>
<protein>
    <recommendedName>
        <fullName evidence="2">histidine kinase</fullName>
        <ecNumber evidence="2">2.7.13.3</ecNumber>
    </recommendedName>
</protein>
<keyword evidence="5" id="KW-0547">Nucleotide-binding</keyword>